<dbReference type="GO" id="GO:0006508">
    <property type="term" value="P:proteolysis"/>
    <property type="evidence" value="ECO:0007669"/>
    <property type="project" value="UniProtKB-KW"/>
</dbReference>
<keyword evidence="6" id="KW-0862">Zinc</keyword>
<gene>
    <name evidence="12" type="ORF">SFMTTN_1687</name>
</gene>
<evidence type="ECO:0000256" key="4">
    <source>
        <dbReference type="ARBA" id="ARBA00022723"/>
    </source>
</evidence>
<feature type="transmembrane region" description="Helical" evidence="8">
    <location>
        <begin position="24"/>
        <end position="43"/>
    </location>
</feature>
<evidence type="ECO:0000256" key="6">
    <source>
        <dbReference type="ARBA" id="ARBA00022833"/>
    </source>
</evidence>
<comment type="caution">
    <text evidence="12">The sequence shown here is derived from an EMBL/GenBank/DDBJ whole genome shotgun (WGS) entry which is preliminary data.</text>
</comment>
<evidence type="ECO:0000259" key="10">
    <source>
        <dbReference type="Pfam" id="PF19425"/>
    </source>
</evidence>
<dbReference type="Pfam" id="PF01551">
    <property type="entry name" value="Peptidase_M23"/>
    <property type="match status" value="1"/>
</dbReference>
<dbReference type="GO" id="GO:0030313">
    <property type="term" value="C:cell envelope"/>
    <property type="evidence" value="ECO:0007669"/>
    <property type="project" value="UniProtKB-SubCell"/>
</dbReference>
<keyword evidence="5" id="KW-0378">Hydrolase</keyword>
<dbReference type="InterPro" id="IPR016047">
    <property type="entry name" value="M23ase_b-sheet_dom"/>
</dbReference>
<evidence type="ECO:0000259" key="9">
    <source>
        <dbReference type="Pfam" id="PF01551"/>
    </source>
</evidence>
<reference evidence="12 13" key="1">
    <citation type="journal article" date="2019" name="Front. Microbiol.">
        <title>Genomes of Neutrophilic Sulfur-Oxidizing Chemolithoautotrophs Representing 9 Proteobacterial Species From 8 Genera.</title>
        <authorList>
            <person name="Watanabe T."/>
            <person name="Kojima H."/>
            <person name="Umezawa K."/>
            <person name="Hori C."/>
            <person name="Takasuka T.E."/>
            <person name="Kato Y."/>
            <person name="Fukui M."/>
        </authorList>
    </citation>
    <scope>NUCLEOTIDE SEQUENCE [LARGE SCALE GENOMIC DNA]</scope>
    <source>
        <strain evidence="12 13">TTN</strain>
    </source>
</reference>
<evidence type="ECO:0000259" key="11">
    <source>
        <dbReference type="Pfam" id="PF22310"/>
    </source>
</evidence>
<dbReference type="OrthoDB" id="9815245at2"/>
<evidence type="ECO:0000256" key="5">
    <source>
        <dbReference type="ARBA" id="ARBA00022801"/>
    </source>
</evidence>
<protein>
    <submittedName>
        <fullName evidence="12">Peptidase, M23/M37 family</fullName>
    </submittedName>
</protein>
<dbReference type="Gene3D" id="2.70.70.10">
    <property type="entry name" value="Glucose Permease (Domain IIA)"/>
    <property type="match status" value="1"/>
</dbReference>
<comment type="cofactor">
    <cofactor evidence="1">
        <name>Zn(2+)</name>
        <dbReference type="ChEBI" id="CHEBI:29105"/>
    </cofactor>
</comment>
<dbReference type="PANTHER" id="PTHR21666:SF288">
    <property type="entry name" value="CELL DIVISION PROTEIN YTFB"/>
    <property type="match status" value="1"/>
</dbReference>
<organism evidence="12 13">
    <name type="scientific">Sulfuriferula multivorans</name>
    <dbReference type="NCBI Taxonomy" id="1559896"/>
    <lineage>
        <taxon>Bacteria</taxon>
        <taxon>Pseudomonadati</taxon>
        <taxon>Pseudomonadota</taxon>
        <taxon>Betaproteobacteria</taxon>
        <taxon>Nitrosomonadales</taxon>
        <taxon>Sulfuricellaceae</taxon>
        <taxon>Sulfuriferula</taxon>
    </lineage>
</organism>
<dbReference type="GO" id="GO:0046872">
    <property type="term" value="F:metal ion binding"/>
    <property type="evidence" value="ECO:0007669"/>
    <property type="project" value="UniProtKB-KW"/>
</dbReference>
<keyword evidence="13" id="KW-1185">Reference proteome</keyword>
<dbReference type="AlphaFoldDB" id="A0A401JE68"/>
<keyword evidence="8" id="KW-0472">Membrane</keyword>
<dbReference type="Pfam" id="PF19425">
    <property type="entry name" value="Csd3_N2"/>
    <property type="match status" value="1"/>
</dbReference>
<sequence length="441" mass="48117">MTNQKAVSLTHADKLHARKVRLRWLVAASALPLFGIIAAFGVAPQTDTNNIPVNTVIENLTVPSTVIEADNSIPSTAYWRDERIESGDTVATILDRLGVSSEESAKFLHNPAASRALAQIKPGRRIQAQTTDSGELLWLRHINSAGSLLQISRQGQNFTVTQQQAALETRTVMKSGEIHNSLFGATDAAGIPDSIVTQMATLFSADIDFHRDIRRGDQFKVVYEVLYSSGEPVMTGRILAAEFTNDGQTYKAVYFRQPDGKGEYYTPDGKSLKKAFLRSPIEFSRISSGFGMRYHPILKQWREHKGVDYAAPAGTKIKAVADAVVAFAGQENGYGNFILLQHSGNYSTAYGHLSAFAKGLHKGEKIHQGDVIGYVGSTGWATGPHLHFEFRIAGVAVNPLTAKIPYAFPISAQYQPMFRSATQPLVAKLNLLNGTNLAALE</sequence>
<feature type="domain" description="M23ase beta-sheet core" evidence="9">
    <location>
        <begin position="303"/>
        <end position="399"/>
    </location>
</feature>
<comment type="subcellular location">
    <subcellularLocation>
        <location evidence="2">Cell envelope</location>
    </subcellularLocation>
</comment>
<dbReference type="Pfam" id="PF22310">
    <property type="entry name" value="NMB0315_dom_I"/>
    <property type="match status" value="1"/>
</dbReference>
<evidence type="ECO:0000256" key="7">
    <source>
        <dbReference type="ARBA" id="ARBA00023049"/>
    </source>
</evidence>
<dbReference type="RefSeq" id="WP_124704665.1">
    <property type="nucleotide sequence ID" value="NZ_BGOW01000014.1"/>
</dbReference>
<keyword evidence="7" id="KW-0482">Metalloprotease</keyword>
<dbReference type="SUPFAM" id="SSF51261">
    <property type="entry name" value="Duplicated hybrid motif"/>
    <property type="match status" value="1"/>
</dbReference>
<evidence type="ECO:0000256" key="1">
    <source>
        <dbReference type="ARBA" id="ARBA00001947"/>
    </source>
</evidence>
<feature type="domain" description="Csd3-like second N-terminal" evidence="10">
    <location>
        <begin position="173"/>
        <end position="290"/>
    </location>
</feature>
<proteinExistence type="predicted"/>
<keyword evidence="4" id="KW-0479">Metal-binding</keyword>
<keyword evidence="8" id="KW-0812">Transmembrane</keyword>
<evidence type="ECO:0000256" key="2">
    <source>
        <dbReference type="ARBA" id="ARBA00004196"/>
    </source>
</evidence>
<dbReference type="InterPro" id="IPR054512">
    <property type="entry name" value="NMB0315-like_N"/>
</dbReference>
<dbReference type="Proteomes" id="UP000286806">
    <property type="component" value="Unassembled WGS sequence"/>
</dbReference>
<dbReference type="CDD" id="cd12797">
    <property type="entry name" value="M23_peptidase"/>
    <property type="match status" value="1"/>
</dbReference>
<accession>A0A401JE68</accession>
<dbReference type="GO" id="GO:0004222">
    <property type="term" value="F:metalloendopeptidase activity"/>
    <property type="evidence" value="ECO:0007669"/>
    <property type="project" value="TreeGrafter"/>
</dbReference>
<keyword evidence="3" id="KW-0645">Protease</keyword>
<evidence type="ECO:0000313" key="12">
    <source>
        <dbReference type="EMBL" id="GBL45876.1"/>
    </source>
</evidence>
<evidence type="ECO:0000313" key="13">
    <source>
        <dbReference type="Proteomes" id="UP000286806"/>
    </source>
</evidence>
<dbReference type="PANTHER" id="PTHR21666">
    <property type="entry name" value="PEPTIDASE-RELATED"/>
    <property type="match status" value="1"/>
</dbReference>
<dbReference type="InterPro" id="IPR011055">
    <property type="entry name" value="Dup_hybrid_motif"/>
</dbReference>
<dbReference type="EMBL" id="BGOW01000014">
    <property type="protein sequence ID" value="GBL45876.1"/>
    <property type="molecule type" value="Genomic_DNA"/>
</dbReference>
<evidence type="ECO:0000256" key="3">
    <source>
        <dbReference type="ARBA" id="ARBA00022670"/>
    </source>
</evidence>
<evidence type="ECO:0000256" key="8">
    <source>
        <dbReference type="SAM" id="Phobius"/>
    </source>
</evidence>
<name>A0A401JE68_9PROT</name>
<dbReference type="InterPro" id="IPR045834">
    <property type="entry name" value="Csd3_N2"/>
</dbReference>
<dbReference type="InterPro" id="IPR050570">
    <property type="entry name" value="Cell_wall_metabolism_enzyme"/>
</dbReference>
<feature type="domain" description="DD-carboxypeptidase/endopeptidase Mpg-like N-terminal" evidence="11">
    <location>
        <begin position="77"/>
        <end position="135"/>
    </location>
</feature>
<dbReference type="Gene3D" id="3.10.450.350">
    <property type="match status" value="2"/>
</dbReference>
<keyword evidence="8" id="KW-1133">Transmembrane helix</keyword>